<keyword evidence="7" id="KW-1185">Reference proteome</keyword>
<keyword evidence="3" id="KW-0963">Cytoplasm</keyword>
<evidence type="ECO:0000256" key="1">
    <source>
        <dbReference type="ARBA" id="ARBA00000223"/>
    </source>
</evidence>
<dbReference type="InterPro" id="IPR023064">
    <property type="entry name" value="D-ribose_pyranase"/>
</dbReference>
<evidence type="ECO:0000256" key="3">
    <source>
        <dbReference type="ARBA" id="ARBA00022490"/>
    </source>
</evidence>
<dbReference type="InterPro" id="IPR023750">
    <property type="entry name" value="RbsD-like_sf"/>
</dbReference>
<keyword evidence="4" id="KW-0413">Isomerase</keyword>
<dbReference type="Pfam" id="PF05025">
    <property type="entry name" value="RbsD_FucU"/>
    <property type="match status" value="1"/>
</dbReference>
<name>A0ABP8Y6D0_9MICO</name>
<evidence type="ECO:0000313" key="6">
    <source>
        <dbReference type="EMBL" id="GAA4722832.1"/>
    </source>
</evidence>
<reference evidence="7" key="1">
    <citation type="journal article" date="2019" name="Int. J. Syst. Evol. Microbiol.">
        <title>The Global Catalogue of Microorganisms (GCM) 10K type strain sequencing project: providing services to taxonomists for standard genome sequencing and annotation.</title>
        <authorList>
            <consortium name="The Broad Institute Genomics Platform"/>
            <consortium name="The Broad Institute Genome Sequencing Center for Infectious Disease"/>
            <person name="Wu L."/>
            <person name="Ma J."/>
        </authorList>
    </citation>
    <scope>NUCLEOTIDE SEQUENCE [LARGE SCALE GENOMIC DNA]</scope>
    <source>
        <strain evidence="7">JCM 17975</strain>
    </source>
</reference>
<dbReference type="RefSeq" id="WP_253868628.1">
    <property type="nucleotide sequence ID" value="NZ_BAABHM010000035.1"/>
</dbReference>
<evidence type="ECO:0000256" key="2">
    <source>
        <dbReference type="ARBA" id="ARBA00012862"/>
    </source>
</evidence>
<comment type="catalytic activity">
    <reaction evidence="1">
        <text>beta-D-ribopyranose = beta-D-ribofuranose</text>
        <dbReference type="Rhea" id="RHEA:25432"/>
        <dbReference type="ChEBI" id="CHEBI:27476"/>
        <dbReference type="ChEBI" id="CHEBI:47002"/>
        <dbReference type="EC" id="5.4.99.62"/>
    </reaction>
</comment>
<keyword evidence="5" id="KW-0119">Carbohydrate metabolism</keyword>
<accession>A0ABP8Y6D0</accession>
<proteinExistence type="predicted"/>
<evidence type="ECO:0000256" key="5">
    <source>
        <dbReference type="ARBA" id="ARBA00023277"/>
    </source>
</evidence>
<dbReference type="Proteomes" id="UP001500843">
    <property type="component" value="Unassembled WGS sequence"/>
</dbReference>
<evidence type="ECO:0000256" key="4">
    <source>
        <dbReference type="ARBA" id="ARBA00023235"/>
    </source>
</evidence>
<organism evidence="6 7">
    <name type="scientific">Promicromonospora umidemergens</name>
    <dbReference type="NCBI Taxonomy" id="629679"/>
    <lineage>
        <taxon>Bacteria</taxon>
        <taxon>Bacillati</taxon>
        <taxon>Actinomycetota</taxon>
        <taxon>Actinomycetes</taxon>
        <taxon>Micrococcales</taxon>
        <taxon>Promicromonosporaceae</taxon>
        <taxon>Promicromonospora</taxon>
    </lineage>
</organism>
<dbReference type="PANTHER" id="PTHR37831:SF1">
    <property type="entry name" value="D-RIBOSE PYRANASE"/>
    <property type="match status" value="1"/>
</dbReference>
<dbReference type="SUPFAM" id="SSF102546">
    <property type="entry name" value="RbsD-like"/>
    <property type="match status" value="1"/>
</dbReference>
<evidence type="ECO:0000313" key="7">
    <source>
        <dbReference type="Proteomes" id="UP001500843"/>
    </source>
</evidence>
<dbReference type="InterPro" id="IPR007721">
    <property type="entry name" value="RbsD_FucU"/>
</dbReference>
<sequence>MRAGRILHPELARGLATLGHTDVVLVTDAGFPIPAGANRVDLGLTPGHIGVRTVLRTLLDEIFVEEVHLARELKTHHPRLYGEAQEIFTGSGATFHGTTHEALIGQWAPRAKVVVRSGSFEPWANFALVASTAPFEWFADDDVTILPAYVQRHRLITEAVRPDVPEEQG</sequence>
<gene>
    <name evidence="6" type="primary">rbsD</name>
    <name evidence="6" type="ORF">GCM10023198_54410</name>
</gene>
<protein>
    <recommendedName>
        <fullName evidence="2">D-ribose pyranase</fullName>
        <ecNumber evidence="2">5.4.99.62</ecNumber>
    </recommendedName>
</protein>
<dbReference type="Gene3D" id="3.40.1650.10">
    <property type="entry name" value="RbsD-like domain"/>
    <property type="match status" value="1"/>
</dbReference>
<dbReference type="EC" id="5.4.99.62" evidence="2"/>
<dbReference type="EMBL" id="BAABHM010000035">
    <property type="protein sequence ID" value="GAA4722832.1"/>
    <property type="molecule type" value="Genomic_DNA"/>
</dbReference>
<dbReference type="PANTHER" id="PTHR37831">
    <property type="entry name" value="D-RIBOSE PYRANASE"/>
    <property type="match status" value="1"/>
</dbReference>
<comment type="caution">
    <text evidence="6">The sequence shown here is derived from an EMBL/GenBank/DDBJ whole genome shotgun (WGS) entry which is preliminary data.</text>
</comment>